<dbReference type="Proteomes" id="UP000320184">
    <property type="component" value="Unassembled WGS sequence"/>
</dbReference>
<comment type="subcellular location">
    <subcellularLocation>
        <location evidence="1">Membrane</location>
        <topology evidence="1">Multi-pass membrane protein</topology>
    </subcellularLocation>
</comment>
<dbReference type="GO" id="GO:0016020">
    <property type="term" value="C:membrane"/>
    <property type="evidence" value="ECO:0007669"/>
    <property type="project" value="UniProtKB-SubCell"/>
</dbReference>
<dbReference type="EC" id="2.4.2.45" evidence="7"/>
<keyword evidence="4 6" id="KW-0472">Membrane</keyword>
<keyword evidence="3 6" id="KW-1133">Transmembrane helix</keyword>
<feature type="region of interest" description="Disordered" evidence="5">
    <location>
        <begin position="1"/>
        <end position="28"/>
    </location>
</feature>
<keyword evidence="2 6" id="KW-0812">Transmembrane</keyword>
<comment type="caution">
    <text evidence="7">The sequence shown here is derived from an EMBL/GenBank/DDBJ whole genome shotgun (WGS) entry which is preliminary data.</text>
</comment>
<feature type="transmembrane region" description="Helical" evidence="6">
    <location>
        <begin position="85"/>
        <end position="102"/>
    </location>
</feature>
<feature type="transmembrane region" description="Helical" evidence="6">
    <location>
        <begin position="323"/>
        <end position="341"/>
    </location>
</feature>
<evidence type="ECO:0000256" key="4">
    <source>
        <dbReference type="ARBA" id="ARBA00023136"/>
    </source>
</evidence>
<feature type="compositionally biased region" description="Basic and acidic residues" evidence="5">
    <location>
        <begin position="1"/>
        <end position="10"/>
    </location>
</feature>
<protein>
    <submittedName>
        <fullName evidence="7">Decaprenyl-phosphate phosphoribosyltransferase</fullName>
        <ecNumber evidence="7">2.4.2.45</ecNumber>
    </submittedName>
</protein>
<feature type="transmembrane region" description="Helical" evidence="6">
    <location>
        <begin position="175"/>
        <end position="195"/>
    </location>
</feature>
<name>A0A538SJ31_UNCEI</name>
<feature type="transmembrane region" description="Helical" evidence="6">
    <location>
        <begin position="285"/>
        <end position="302"/>
    </location>
</feature>
<evidence type="ECO:0000256" key="1">
    <source>
        <dbReference type="ARBA" id="ARBA00004141"/>
    </source>
</evidence>
<evidence type="ECO:0000313" key="7">
    <source>
        <dbReference type="EMBL" id="TMQ51375.1"/>
    </source>
</evidence>
<evidence type="ECO:0000256" key="5">
    <source>
        <dbReference type="SAM" id="MobiDB-lite"/>
    </source>
</evidence>
<keyword evidence="7" id="KW-0808">Transferase</keyword>
<feature type="transmembrane region" description="Helical" evidence="6">
    <location>
        <begin position="207"/>
        <end position="225"/>
    </location>
</feature>
<dbReference type="NCBIfam" id="NF008977">
    <property type="entry name" value="PRK12324.1-2"/>
    <property type="match status" value="1"/>
</dbReference>
<evidence type="ECO:0000256" key="6">
    <source>
        <dbReference type="SAM" id="Phobius"/>
    </source>
</evidence>
<organism evidence="7 8">
    <name type="scientific">Eiseniibacteriota bacterium</name>
    <dbReference type="NCBI Taxonomy" id="2212470"/>
    <lineage>
        <taxon>Bacteria</taxon>
        <taxon>Candidatus Eiseniibacteriota</taxon>
    </lineage>
</organism>
<reference evidence="7 8" key="1">
    <citation type="journal article" date="2019" name="Nat. Microbiol.">
        <title>Mediterranean grassland soil C-N compound turnover is dependent on rainfall and depth, and is mediated by genomically divergent microorganisms.</title>
        <authorList>
            <person name="Diamond S."/>
            <person name="Andeer P.F."/>
            <person name="Li Z."/>
            <person name="Crits-Christoph A."/>
            <person name="Burstein D."/>
            <person name="Anantharaman K."/>
            <person name="Lane K.R."/>
            <person name="Thomas B.C."/>
            <person name="Pan C."/>
            <person name="Northen T.R."/>
            <person name="Banfield J.F."/>
        </authorList>
    </citation>
    <scope>NUCLEOTIDE SEQUENCE [LARGE SCALE GENOMIC DNA]</scope>
    <source>
        <strain evidence="7">WS_3</strain>
    </source>
</reference>
<proteinExistence type="predicted"/>
<evidence type="ECO:0000256" key="3">
    <source>
        <dbReference type="ARBA" id="ARBA00022989"/>
    </source>
</evidence>
<dbReference type="CDD" id="cd13963">
    <property type="entry name" value="PT_UbiA_2"/>
    <property type="match status" value="1"/>
</dbReference>
<gene>
    <name evidence="7" type="ORF">E6K73_05885</name>
</gene>
<dbReference type="GO" id="GO:0016765">
    <property type="term" value="F:transferase activity, transferring alkyl or aryl (other than methyl) groups"/>
    <property type="evidence" value="ECO:0007669"/>
    <property type="project" value="InterPro"/>
</dbReference>
<evidence type="ECO:0000256" key="2">
    <source>
        <dbReference type="ARBA" id="ARBA00022692"/>
    </source>
</evidence>
<sequence>MRRRARDPEPFHAACPGGSHRDGPRPVRAHRARPVLGPAASRKATAVIGALLEELRPKQWTKNLLLFAGVVFSQQLGHPRLVERAAGGFVAFSLLSGAVYLINDLTDVEADRLHPIKRHRPIASGRLAAPAAWGALAPILITVVALCAWLGSGFAWVAALYFASNIAYSYRLKSYVLIDVFVIASGFVLRAIGGVELLKPLSPSTSLSPWLLVCTFFGSLFLGLAKRRRELANAGVVAGRRRQVLDQYTPELLDGLLMVSAAASLMGYALYTIWPATVAKFRTEALLYTVPFVAYGIFRYLYLVRGTESSEDPSHMLLADRPLAGCVVLYVIAVVLILYHLV</sequence>
<dbReference type="EMBL" id="VBOT01000072">
    <property type="protein sequence ID" value="TMQ51375.1"/>
    <property type="molecule type" value="Genomic_DNA"/>
</dbReference>
<keyword evidence="7" id="KW-0328">Glycosyltransferase</keyword>
<dbReference type="Pfam" id="PF01040">
    <property type="entry name" value="UbiA"/>
    <property type="match status" value="1"/>
</dbReference>
<evidence type="ECO:0000313" key="8">
    <source>
        <dbReference type="Proteomes" id="UP000320184"/>
    </source>
</evidence>
<dbReference type="InterPro" id="IPR044878">
    <property type="entry name" value="UbiA_sf"/>
</dbReference>
<dbReference type="AlphaFoldDB" id="A0A538SJ31"/>
<accession>A0A538SJ31</accession>
<dbReference type="Gene3D" id="1.10.357.140">
    <property type="entry name" value="UbiA prenyltransferase"/>
    <property type="match status" value="1"/>
</dbReference>
<dbReference type="InterPro" id="IPR000537">
    <property type="entry name" value="UbiA_prenyltransferase"/>
</dbReference>
<dbReference type="GO" id="GO:0016757">
    <property type="term" value="F:glycosyltransferase activity"/>
    <property type="evidence" value="ECO:0007669"/>
    <property type="project" value="UniProtKB-KW"/>
</dbReference>
<feature type="transmembrane region" description="Helical" evidence="6">
    <location>
        <begin position="135"/>
        <end position="163"/>
    </location>
</feature>
<feature type="transmembrane region" description="Helical" evidence="6">
    <location>
        <begin position="252"/>
        <end position="273"/>
    </location>
</feature>